<organism evidence="19 20">
    <name type="scientific">Cyprinus carpio</name>
    <name type="common">Common carp</name>
    <dbReference type="NCBI Taxonomy" id="7962"/>
    <lineage>
        <taxon>Eukaryota</taxon>
        <taxon>Metazoa</taxon>
        <taxon>Chordata</taxon>
        <taxon>Craniata</taxon>
        <taxon>Vertebrata</taxon>
        <taxon>Euteleostomi</taxon>
        <taxon>Actinopterygii</taxon>
        <taxon>Neopterygii</taxon>
        <taxon>Teleostei</taxon>
        <taxon>Ostariophysi</taxon>
        <taxon>Cypriniformes</taxon>
        <taxon>Cyprinidae</taxon>
        <taxon>Cyprininae</taxon>
        <taxon>Cyprinus</taxon>
    </lineage>
</organism>
<dbReference type="PANTHER" id="PTHR10574">
    <property type="entry name" value="NETRIN/LAMININ-RELATED"/>
    <property type="match status" value="1"/>
</dbReference>
<dbReference type="GO" id="GO:0045995">
    <property type="term" value="P:regulation of embryonic development"/>
    <property type="evidence" value="ECO:0007669"/>
    <property type="project" value="InterPro"/>
</dbReference>
<dbReference type="Ensembl" id="ENSCCRT00015084646.1">
    <property type="protein sequence ID" value="ENSCCRP00015081964.1"/>
    <property type="gene ID" value="ENSCCRG00015033163.1"/>
</dbReference>
<dbReference type="GO" id="GO:0007411">
    <property type="term" value="P:axon guidance"/>
    <property type="evidence" value="ECO:0007669"/>
    <property type="project" value="TreeGrafter"/>
</dbReference>
<dbReference type="InterPro" id="IPR050440">
    <property type="entry name" value="Laminin/Netrin_ECM"/>
</dbReference>
<dbReference type="Gene3D" id="2.10.25.10">
    <property type="entry name" value="Laminin"/>
    <property type="match status" value="2"/>
</dbReference>
<accession>A0A8C1ZIB5</accession>
<dbReference type="Gene3D" id="2.60.120.200">
    <property type="match status" value="3"/>
</dbReference>
<dbReference type="InterPro" id="IPR010307">
    <property type="entry name" value="Laminin_dom_II"/>
</dbReference>
<feature type="domain" description="Laminin G" evidence="16">
    <location>
        <begin position="1008"/>
        <end position="1169"/>
    </location>
</feature>
<dbReference type="GO" id="GO:0009887">
    <property type="term" value="P:animal organ morphogenesis"/>
    <property type="evidence" value="ECO:0007669"/>
    <property type="project" value="TreeGrafter"/>
</dbReference>
<evidence type="ECO:0000256" key="12">
    <source>
        <dbReference type="PROSITE-ProRule" id="PRU00460"/>
    </source>
</evidence>
<sequence>MSGSVAWRSAELRALALGALLALVYGGPRPEHRSEHAEWTQRVQYPAGNDAQRVQFPSLHDTQRVQIPSVDDPQRCAAGFYLDRSGLIARCVRCSCNGFSDECEENTGRCLKCSDNTAGDHCERCRDGYYSNAAQRRCSACPCPFSNDGNNFALGCTETDGRLLCLCKDGYTGERCERCAPGYYGDPLVSGGRCRLCNCPGNLCDSKTGVCRNSLELRDTNTEEQCEECDNCAQTLLNDLEKFDTELRRIKDQLDLDSLRPSSKEHLRKLEEAIAATRNLVNTFSVTVDKQVPKINQLEQDVTYLTKDMDNLKEQVRKQSEDAGKALSNAENSHQRAKALDTETQNLLQKIKELLKQLIDSESSGSALPHADLVKLLEKSQSMVKEMEKRSFTPQNDAAKKEQAEANKFLENVKNIIKQCDENEAASKRVYGLLSSYEAKLKALEDLLKQADDTLKKASNQSDINAEGLRDILKRVKDLERERDLVQDQIVLAVKQLKDTEDALKMFNDSRTDYTQLAAQLSTSKTELKDKVQIISQAAAKEKIVKQAEEHAENMHKLAKELQDAVQNVSGRSGVQTALSGIEAYKNITDAVNAAEKAAKKAKEAADKALNDVSDGDLINRATNLKKDGNNLLEDAKNATKDLKEATKDLSNQKKRLQEAEEKEKALEKELLAVQEGLKGIQRDDIGNIIDAAKKAAAAANRSTSDTMDQLSNIKAEVTNISITPTLSNMDNALNNVEMTVRNLSGSIPSLLRKIEAINSELSTGNNVTDNINKIKELIQQAREAANGIVVPMKFTGKGHVELRPPQDLDDLRAYTSLTLSLQRPKQAPSRLDGNAQTSDDNLFVMYLGNKDTSGDYIGMALRNNILHVIYKLSGLHYDIEVSSITESSSDVAFFDKIDLYRIYQDAQVTQTKQFTSINPKPPLLKEQIGGEIQNLLDLRPDQVVFYVGGYPDDFRPPAPLNYGKYKGCIEFSTFNDRFISLYNFKNAVDINLETPCKRQIPLKNSDSEYYEGTGYAKFLLEKFSSLLSINQKVETRAKDALLVYLGDEEDDFYYSVSLEKGYVVLRGQNKTNILDPIRSQNKANLSMEKDVRVLISAGREFKILVGDTEVRTDVIPQIFKHFYVGGIPNSLRERYNIIVPALKGCVKIGTAGSLIPTVQEKVGVGRGCTKELQMFRKADFRLGSALEILYEDFKLDGVSLSLGFRSTKPDGILLQNSNNNKNMELSMENGYVLLKFQESVWKSTKQYMDGKWHYLTVFIQGQNIELRIDEDDVGKSVIGSPSGPYSPSVILAKDTFEGCISNLHLRRPDTFNRAEDLSTYSSTGDVMLNTCSATRSI</sequence>
<dbReference type="PROSITE" id="PS01248">
    <property type="entry name" value="EGF_LAM_1"/>
    <property type="match status" value="1"/>
</dbReference>
<dbReference type="SMART" id="SM00180">
    <property type="entry name" value="EGF_Lam"/>
    <property type="match status" value="2"/>
</dbReference>
<feature type="domain" description="T-SNARE coiled-coil homology" evidence="18">
    <location>
        <begin position="257"/>
        <end position="319"/>
    </location>
</feature>
<evidence type="ECO:0000256" key="3">
    <source>
        <dbReference type="ARBA" id="ARBA00022530"/>
    </source>
</evidence>
<dbReference type="GO" id="GO:0009888">
    <property type="term" value="P:tissue development"/>
    <property type="evidence" value="ECO:0007669"/>
    <property type="project" value="TreeGrafter"/>
</dbReference>
<keyword evidence="7" id="KW-0130">Cell adhesion</keyword>
<dbReference type="Pfam" id="PF00053">
    <property type="entry name" value="EGF_laminin"/>
    <property type="match status" value="1"/>
</dbReference>
<keyword evidence="2" id="KW-0964">Secreted</keyword>
<dbReference type="Pfam" id="PF00054">
    <property type="entry name" value="Laminin_G_1"/>
    <property type="match status" value="1"/>
</dbReference>
<feature type="domain" description="Laminin EGF-like" evidence="17">
    <location>
        <begin position="94"/>
        <end position="140"/>
    </location>
</feature>
<dbReference type="FunFam" id="2.10.25.10:FF:000188">
    <property type="entry name" value="Laminin subunit gamma 2"/>
    <property type="match status" value="1"/>
</dbReference>
<dbReference type="Pfam" id="PF06009">
    <property type="entry name" value="Laminin_II"/>
    <property type="match status" value="1"/>
</dbReference>
<dbReference type="GO" id="GO:0016477">
    <property type="term" value="P:cell migration"/>
    <property type="evidence" value="ECO:0007669"/>
    <property type="project" value="TreeGrafter"/>
</dbReference>
<feature type="chain" id="PRO_5034064765" evidence="15">
    <location>
        <begin position="27"/>
        <end position="1338"/>
    </location>
</feature>
<dbReference type="Pfam" id="PF24973">
    <property type="entry name" value="EGF_LMN_ATRN"/>
    <property type="match status" value="1"/>
</dbReference>
<comment type="caution">
    <text evidence="12">Lacks conserved residue(s) required for the propagation of feature annotation.</text>
</comment>
<dbReference type="SUPFAM" id="SSF49899">
    <property type="entry name" value="Concanavalin A-like lectins/glucanases"/>
    <property type="match status" value="3"/>
</dbReference>
<dbReference type="FunFam" id="2.10.25.10:FF:000033">
    <property type="entry name" value="Laminin subunit alpha 2"/>
    <property type="match status" value="1"/>
</dbReference>
<keyword evidence="10" id="KW-0325">Glycoprotein</keyword>
<evidence type="ECO:0000256" key="7">
    <source>
        <dbReference type="ARBA" id="ARBA00022889"/>
    </source>
</evidence>
<dbReference type="InterPro" id="IPR002049">
    <property type="entry name" value="LE_dom"/>
</dbReference>
<keyword evidence="9 12" id="KW-1015">Disulfide bond</keyword>
<dbReference type="SMART" id="SM00282">
    <property type="entry name" value="LamG"/>
    <property type="match status" value="2"/>
</dbReference>
<feature type="domain" description="Laminin EGF-like" evidence="17">
    <location>
        <begin position="141"/>
        <end position="196"/>
    </location>
</feature>
<evidence type="ECO:0000256" key="6">
    <source>
        <dbReference type="ARBA" id="ARBA00022869"/>
    </source>
</evidence>
<dbReference type="CDD" id="cd00110">
    <property type="entry name" value="LamG"/>
    <property type="match status" value="2"/>
</dbReference>
<keyword evidence="6" id="KW-0084">Basement membrane</keyword>
<dbReference type="GO" id="GO:0070831">
    <property type="term" value="P:basement membrane assembly"/>
    <property type="evidence" value="ECO:0007669"/>
    <property type="project" value="TreeGrafter"/>
</dbReference>
<keyword evidence="5" id="KW-0677">Repeat</keyword>
<dbReference type="InterPro" id="IPR009254">
    <property type="entry name" value="Laminin_aI"/>
</dbReference>
<evidence type="ECO:0000313" key="20">
    <source>
        <dbReference type="Proteomes" id="UP000694700"/>
    </source>
</evidence>
<dbReference type="PROSITE" id="PS50025">
    <property type="entry name" value="LAM_G_DOMAIN"/>
    <property type="match status" value="2"/>
</dbReference>
<evidence type="ECO:0000256" key="4">
    <source>
        <dbReference type="ARBA" id="ARBA00022729"/>
    </source>
</evidence>
<protein>
    <submittedName>
        <fullName evidence="19">Si:ch211-241e1.3</fullName>
    </submittedName>
</protein>
<feature type="coiled-coil region" evidence="13">
    <location>
        <begin position="541"/>
        <end position="677"/>
    </location>
</feature>
<evidence type="ECO:0000259" key="17">
    <source>
        <dbReference type="PROSITE" id="PS50027"/>
    </source>
</evidence>
<dbReference type="GO" id="GO:0034446">
    <property type="term" value="P:substrate adhesion-dependent cell spreading"/>
    <property type="evidence" value="ECO:0007669"/>
    <property type="project" value="TreeGrafter"/>
</dbReference>
<dbReference type="GO" id="GO:0030155">
    <property type="term" value="P:regulation of cell adhesion"/>
    <property type="evidence" value="ECO:0007669"/>
    <property type="project" value="InterPro"/>
</dbReference>
<keyword evidence="11 12" id="KW-0424">Laminin EGF-like domain</keyword>
<dbReference type="PROSITE" id="PS50027">
    <property type="entry name" value="EGF_LAM_2"/>
    <property type="match status" value="2"/>
</dbReference>
<dbReference type="Pfam" id="PF02210">
    <property type="entry name" value="Laminin_G_2"/>
    <property type="match status" value="1"/>
</dbReference>
<dbReference type="InterPro" id="IPR000727">
    <property type="entry name" value="T_SNARE_dom"/>
</dbReference>
<feature type="region of interest" description="Disordered" evidence="14">
    <location>
        <begin position="317"/>
        <end position="337"/>
    </location>
</feature>
<dbReference type="InterPro" id="IPR001791">
    <property type="entry name" value="Laminin_G"/>
</dbReference>
<evidence type="ECO:0000256" key="9">
    <source>
        <dbReference type="ARBA" id="ARBA00023157"/>
    </source>
</evidence>
<evidence type="ECO:0000256" key="8">
    <source>
        <dbReference type="ARBA" id="ARBA00023054"/>
    </source>
</evidence>
<dbReference type="GO" id="GO:0005102">
    <property type="term" value="F:signaling receptor binding"/>
    <property type="evidence" value="ECO:0007669"/>
    <property type="project" value="InterPro"/>
</dbReference>
<feature type="disulfide bond" evidence="12">
    <location>
        <begin position="113"/>
        <end position="122"/>
    </location>
</feature>
<keyword evidence="8 13" id="KW-0175">Coiled coil</keyword>
<feature type="disulfide bond" evidence="12">
    <location>
        <begin position="167"/>
        <end position="176"/>
    </location>
</feature>
<name>A0A8C1ZIB5_CYPCA</name>
<feature type="signal peptide" evidence="15">
    <location>
        <begin position="1"/>
        <end position="26"/>
    </location>
</feature>
<evidence type="ECO:0000256" key="11">
    <source>
        <dbReference type="ARBA" id="ARBA00023292"/>
    </source>
</evidence>
<evidence type="ECO:0000256" key="10">
    <source>
        <dbReference type="ARBA" id="ARBA00023180"/>
    </source>
</evidence>
<keyword evidence="3" id="KW-0272">Extracellular matrix</keyword>
<evidence type="ECO:0000256" key="14">
    <source>
        <dbReference type="SAM" id="MobiDB-lite"/>
    </source>
</evidence>
<proteinExistence type="predicted"/>
<keyword evidence="4 15" id="KW-0732">Signal</keyword>
<comment type="subcellular location">
    <subcellularLocation>
        <location evidence="1">Secreted</location>
        <location evidence="1">Extracellular space</location>
        <location evidence="1">Extracellular matrix</location>
        <location evidence="1">Basement membrane</location>
    </subcellularLocation>
</comment>
<dbReference type="InterPro" id="IPR013320">
    <property type="entry name" value="ConA-like_dom_sf"/>
</dbReference>
<dbReference type="Proteomes" id="UP000694700">
    <property type="component" value="Unplaced"/>
</dbReference>
<evidence type="ECO:0000259" key="16">
    <source>
        <dbReference type="PROSITE" id="PS50025"/>
    </source>
</evidence>
<reference evidence="19" key="1">
    <citation type="submission" date="2025-08" db="UniProtKB">
        <authorList>
            <consortium name="Ensembl"/>
        </authorList>
    </citation>
    <scope>IDENTIFICATION</scope>
</reference>
<evidence type="ECO:0000256" key="2">
    <source>
        <dbReference type="ARBA" id="ARBA00022525"/>
    </source>
</evidence>
<dbReference type="InterPro" id="IPR056863">
    <property type="entry name" value="LMN_ATRN_NET-like_EGF"/>
</dbReference>
<dbReference type="PROSITE" id="PS50192">
    <property type="entry name" value="T_SNARE"/>
    <property type="match status" value="1"/>
</dbReference>
<evidence type="ECO:0000256" key="5">
    <source>
        <dbReference type="ARBA" id="ARBA00022737"/>
    </source>
</evidence>
<evidence type="ECO:0000259" key="18">
    <source>
        <dbReference type="PROSITE" id="PS50192"/>
    </source>
</evidence>
<dbReference type="Pfam" id="PF06008">
    <property type="entry name" value="Laminin_I"/>
    <property type="match status" value="1"/>
</dbReference>
<evidence type="ECO:0000256" key="15">
    <source>
        <dbReference type="SAM" id="SignalP"/>
    </source>
</evidence>
<dbReference type="CDD" id="cd00055">
    <property type="entry name" value="EGF_Lam"/>
    <property type="match status" value="2"/>
</dbReference>
<evidence type="ECO:0000313" key="19">
    <source>
        <dbReference type="Ensembl" id="ENSCCRP00015081964.1"/>
    </source>
</evidence>
<dbReference type="SUPFAM" id="SSF57196">
    <property type="entry name" value="EGF/Laminin"/>
    <property type="match status" value="1"/>
</dbReference>
<evidence type="ECO:0000256" key="1">
    <source>
        <dbReference type="ARBA" id="ARBA00004302"/>
    </source>
</evidence>
<dbReference type="PANTHER" id="PTHR10574:SF419">
    <property type="entry name" value="LAMININ SUBUNIT ALPHA-3-RELATED"/>
    <property type="match status" value="1"/>
</dbReference>
<dbReference type="GO" id="GO:0043256">
    <property type="term" value="C:laminin complex"/>
    <property type="evidence" value="ECO:0007669"/>
    <property type="project" value="TreeGrafter"/>
</dbReference>
<dbReference type="GO" id="GO:0030334">
    <property type="term" value="P:regulation of cell migration"/>
    <property type="evidence" value="ECO:0007669"/>
    <property type="project" value="InterPro"/>
</dbReference>
<feature type="domain" description="Laminin G" evidence="16">
    <location>
        <begin position="1178"/>
        <end position="1332"/>
    </location>
</feature>
<evidence type="ECO:0000256" key="13">
    <source>
        <dbReference type="SAM" id="Coils"/>
    </source>
</evidence>